<accession>A0A7H0VJK3</accession>
<reference evidence="11 12" key="1">
    <citation type="submission" date="2020-08" db="EMBL/GenBank/DDBJ databases">
        <title>Croceimicrobium hydrocarbonivorans gen. nov., sp. nov., a novel marine bacterium isolated from a bacterial consortium that degrades polyethylene terephthalate.</title>
        <authorList>
            <person name="Liu R."/>
        </authorList>
    </citation>
    <scope>NUCLEOTIDE SEQUENCE [LARGE SCALE GENOMIC DNA]</scope>
    <source>
        <strain evidence="11 12">A20-9</strain>
    </source>
</reference>
<evidence type="ECO:0000256" key="5">
    <source>
        <dbReference type="ARBA" id="ARBA00022692"/>
    </source>
</evidence>
<evidence type="ECO:0000256" key="3">
    <source>
        <dbReference type="ARBA" id="ARBA00022448"/>
    </source>
</evidence>
<evidence type="ECO:0000259" key="10">
    <source>
        <dbReference type="Pfam" id="PF02742"/>
    </source>
</evidence>
<keyword evidence="6 9" id="KW-1133">Transmembrane helix</keyword>
<dbReference type="InterPro" id="IPR022689">
    <property type="entry name" value="Iron_dep_repressor"/>
</dbReference>
<dbReference type="Pfam" id="PF00950">
    <property type="entry name" value="ABC-3"/>
    <property type="match status" value="1"/>
</dbReference>
<evidence type="ECO:0000256" key="9">
    <source>
        <dbReference type="SAM" id="Phobius"/>
    </source>
</evidence>
<evidence type="ECO:0000256" key="4">
    <source>
        <dbReference type="ARBA" id="ARBA00022475"/>
    </source>
</evidence>
<dbReference type="Gene3D" id="1.10.10.10">
    <property type="entry name" value="Winged helix-like DNA-binding domain superfamily/Winged helix DNA-binding domain"/>
    <property type="match status" value="1"/>
</dbReference>
<evidence type="ECO:0000313" key="12">
    <source>
        <dbReference type="Proteomes" id="UP000516305"/>
    </source>
</evidence>
<feature type="transmembrane region" description="Helical" evidence="9">
    <location>
        <begin position="98"/>
        <end position="117"/>
    </location>
</feature>
<dbReference type="GO" id="GO:0055085">
    <property type="term" value="P:transmembrane transport"/>
    <property type="evidence" value="ECO:0007669"/>
    <property type="project" value="InterPro"/>
</dbReference>
<keyword evidence="7 9" id="KW-0472">Membrane</keyword>
<dbReference type="InterPro" id="IPR001626">
    <property type="entry name" value="ABC_TroCD"/>
</dbReference>
<dbReference type="InterPro" id="IPR037294">
    <property type="entry name" value="ABC_BtuC-like"/>
</dbReference>
<keyword evidence="4" id="KW-1003">Cell membrane</keyword>
<dbReference type="CDD" id="cd06550">
    <property type="entry name" value="TM_ABC_iron-siderophores_like"/>
    <property type="match status" value="1"/>
</dbReference>
<keyword evidence="3 8" id="KW-0813">Transport</keyword>
<dbReference type="SUPFAM" id="SSF47979">
    <property type="entry name" value="Iron-dependent repressor protein, dimerization domain"/>
    <property type="match status" value="1"/>
</dbReference>
<feature type="transmembrane region" description="Helical" evidence="9">
    <location>
        <begin position="192"/>
        <end position="215"/>
    </location>
</feature>
<dbReference type="SMART" id="SM00529">
    <property type="entry name" value="HTH_DTXR"/>
    <property type="match status" value="1"/>
</dbReference>
<dbReference type="GO" id="GO:0046983">
    <property type="term" value="F:protein dimerization activity"/>
    <property type="evidence" value="ECO:0007669"/>
    <property type="project" value="InterPro"/>
</dbReference>
<dbReference type="InterPro" id="IPR036421">
    <property type="entry name" value="Fe_dep_repressor_sf"/>
</dbReference>
<dbReference type="GO" id="GO:0010043">
    <property type="term" value="P:response to zinc ion"/>
    <property type="evidence" value="ECO:0007669"/>
    <property type="project" value="TreeGrafter"/>
</dbReference>
<keyword evidence="5 8" id="KW-0812">Transmembrane</keyword>
<dbReference type="RefSeq" id="WP_210760427.1">
    <property type="nucleotide sequence ID" value="NZ_CP060139.1"/>
</dbReference>
<name>A0A7H0VJK3_9FLAO</name>
<dbReference type="InterPro" id="IPR001367">
    <property type="entry name" value="Fe_dep_repressor"/>
</dbReference>
<feature type="domain" description="Iron dependent repressor metal binding and dimerisation" evidence="10">
    <location>
        <begin position="359"/>
        <end position="425"/>
    </location>
</feature>
<dbReference type="Gene3D" id="1.10.3470.10">
    <property type="entry name" value="ABC transporter involved in vitamin B12 uptake, BtuC"/>
    <property type="match status" value="1"/>
</dbReference>
<feature type="transmembrane region" description="Helical" evidence="9">
    <location>
        <begin position="12"/>
        <end position="35"/>
    </location>
</feature>
<dbReference type="GO" id="GO:0003700">
    <property type="term" value="F:DNA-binding transcription factor activity"/>
    <property type="evidence" value="ECO:0007669"/>
    <property type="project" value="InterPro"/>
</dbReference>
<dbReference type="SUPFAM" id="SSF81345">
    <property type="entry name" value="ABC transporter involved in vitamin B12 uptake, BtuC"/>
    <property type="match status" value="1"/>
</dbReference>
<feature type="transmembrane region" description="Helical" evidence="9">
    <location>
        <begin position="67"/>
        <end position="86"/>
    </location>
</feature>
<sequence>MQQASSWILDSSLILVAAGTFLLAVSAAVVGSFTFLQKRSLVGDAVAHSILPGVAAAFLFSGIKDPWWLMLGALISGWLSLSLMDFLSRKTKLSQDTAIATVLSVFFGIGILLLTYIQHLESGHQSGLDQFLFGQAAAMKSRELWIYGGLALVLILCTLIFFKEFKLLSFNPDFAQTLGLPVRGLRILMNSLMVLAIALGIQAVGVVLMAALLITPSAAARNFTDRLKAMIVIAALIAGFSALLGSAISFSAKGMPTGPWIVMCLSILALLSLFLAPKKGMLARMLLQKRHQQKINDENLLKAFYHYGERHANLAQWIQLKDLEEVRDFAEEDQSKVLKRLIHKGHLLRKGEAFQFSRAGLDEARRVVRLHRLWEMYLSQRLRLKSDHIHPNAETMEHIISPEIEAQLLEELDYPDKDPHQSPIPYRS</sequence>
<proteinExistence type="inferred from homology"/>
<evidence type="ECO:0000256" key="7">
    <source>
        <dbReference type="ARBA" id="ARBA00023136"/>
    </source>
</evidence>
<evidence type="ECO:0000256" key="6">
    <source>
        <dbReference type="ARBA" id="ARBA00022989"/>
    </source>
</evidence>
<evidence type="ECO:0000256" key="8">
    <source>
        <dbReference type="RuleBase" id="RU003943"/>
    </source>
</evidence>
<dbReference type="EMBL" id="CP060139">
    <property type="protein sequence ID" value="QNR25901.1"/>
    <property type="molecule type" value="Genomic_DNA"/>
</dbReference>
<dbReference type="PANTHER" id="PTHR30477:SF3">
    <property type="entry name" value="METAL TRANSPORT SYSTEM MEMBRANE PROTEIN CT_069-RELATED"/>
    <property type="match status" value="1"/>
</dbReference>
<dbReference type="KEGG" id="chyd:H4K34_08665"/>
<organism evidence="11 12">
    <name type="scientific">Croceimicrobium hydrocarbonivorans</name>
    <dbReference type="NCBI Taxonomy" id="2761580"/>
    <lineage>
        <taxon>Bacteria</taxon>
        <taxon>Pseudomonadati</taxon>
        <taxon>Bacteroidota</taxon>
        <taxon>Flavobacteriia</taxon>
        <taxon>Flavobacteriales</taxon>
        <taxon>Owenweeksiaceae</taxon>
        <taxon>Croceimicrobium</taxon>
    </lineage>
</organism>
<dbReference type="Proteomes" id="UP000516305">
    <property type="component" value="Chromosome"/>
</dbReference>
<feature type="transmembrane region" description="Helical" evidence="9">
    <location>
        <begin position="258"/>
        <end position="276"/>
    </location>
</feature>
<dbReference type="Pfam" id="PF02742">
    <property type="entry name" value="Fe_dep_repr_C"/>
    <property type="match status" value="1"/>
</dbReference>
<feature type="transmembrane region" description="Helical" evidence="9">
    <location>
        <begin position="144"/>
        <end position="162"/>
    </location>
</feature>
<comment type="similarity">
    <text evidence="2 8">Belongs to the ABC-3 integral membrane protein family.</text>
</comment>
<keyword evidence="12" id="KW-1185">Reference proteome</keyword>
<evidence type="ECO:0000256" key="2">
    <source>
        <dbReference type="ARBA" id="ARBA00008034"/>
    </source>
</evidence>
<dbReference type="AlphaFoldDB" id="A0A7H0VJK3"/>
<gene>
    <name evidence="11" type="ORF">H4K34_08665</name>
</gene>
<evidence type="ECO:0000256" key="1">
    <source>
        <dbReference type="ARBA" id="ARBA00004651"/>
    </source>
</evidence>
<protein>
    <submittedName>
        <fullName evidence="11">Metal ABC transporter permease</fullName>
    </submittedName>
</protein>
<dbReference type="GO" id="GO:0046914">
    <property type="term" value="F:transition metal ion binding"/>
    <property type="evidence" value="ECO:0007669"/>
    <property type="project" value="InterPro"/>
</dbReference>
<comment type="subcellular location">
    <subcellularLocation>
        <location evidence="1 8">Cell membrane</location>
        <topology evidence="1 8">Multi-pass membrane protein</topology>
    </subcellularLocation>
</comment>
<dbReference type="GO" id="GO:0043190">
    <property type="term" value="C:ATP-binding cassette (ABC) transporter complex"/>
    <property type="evidence" value="ECO:0007669"/>
    <property type="project" value="InterPro"/>
</dbReference>
<dbReference type="PANTHER" id="PTHR30477">
    <property type="entry name" value="ABC-TRANSPORTER METAL-BINDING PROTEIN"/>
    <property type="match status" value="1"/>
</dbReference>
<dbReference type="InterPro" id="IPR036388">
    <property type="entry name" value="WH-like_DNA-bd_sf"/>
</dbReference>
<feature type="transmembrane region" description="Helical" evidence="9">
    <location>
        <begin position="227"/>
        <end position="252"/>
    </location>
</feature>
<evidence type="ECO:0000313" key="11">
    <source>
        <dbReference type="EMBL" id="QNR25901.1"/>
    </source>
</evidence>